<dbReference type="SUPFAM" id="SSF103088">
    <property type="entry name" value="OmpA-like"/>
    <property type="match status" value="1"/>
</dbReference>
<name>A0A108T511_BACSE</name>
<dbReference type="STRING" id="46506.AA415_02412"/>
<dbReference type="Gene3D" id="3.30.1330.60">
    <property type="entry name" value="OmpA-like domain"/>
    <property type="match status" value="1"/>
</dbReference>
<organism evidence="1 2">
    <name type="scientific">Bacteroides stercoris</name>
    <dbReference type="NCBI Taxonomy" id="46506"/>
    <lineage>
        <taxon>Bacteria</taxon>
        <taxon>Pseudomonadati</taxon>
        <taxon>Bacteroidota</taxon>
        <taxon>Bacteroidia</taxon>
        <taxon>Bacteroidales</taxon>
        <taxon>Bacteroidaceae</taxon>
        <taxon>Bacteroides</taxon>
    </lineage>
</organism>
<dbReference type="Pfam" id="PF12099">
    <property type="entry name" value="DUF3575"/>
    <property type="match status" value="1"/>
</dbReference>
<sequence>MFYQKHFPCFAAGKPRYTVPKNILYLKKRIFLKSFGKNKTIHRKIIYICIISVVFKDNTDKQSKQTNIYSRSTQQCLSEKCNNLFDSGQTIRLMNVLNKSAKSIIIGWVIPFIIIPYCHAQQERRTYVPAQPMELHFRFDRTLPDSGYMDNIHVFNALDSLFSSHDTVPQEISSIHILSFASPDGNTAYNEQLAERRAINIKNYLIRKFPHIDTCRIHTCPQGENWQGLRRLVDEKRHLPHRGQILYIIDNSNTGVQRKKALKLLESASIHPHIRARILRSLRSAILQIDWEKTVRLPAYPGYLCLQDTVPNLFRNVEYPLPASMEIPDRFLPASGSRHPATHPLFALKTNLLFDVALIPNFEIEIPIGRHWSVNGEYMFPWWLLDGDKYCLEIMAGGLEVRYWPQLYRQRKQQDILTGHFVGLYAGGGKYDLQWKTNGYQGEFFIAAGFSYGYAHKLSRHLHLEFNIGIGLLRTDYRHYHARNNYQTLQWQENGRYTWFGPTKAKVSLIWLLARKQKTQEGGIK</sequence>
<evidence type="ECO:0000313" key="2">
    <source>
        <dbReference type="Proteomes" id="UP000056419"/>
    </source>
</evidence>
<comment type="caution">
    <text evidence="1">The sequence shown here is derived from an EMBL/GenBank/DDBJ whole genome shotgun (WGS) entry which is preliminary data.</text>
</comment>
<dbReference type="InterPro" id="IPR036737">
    <property type="entry name" value="OmpA-like_sf"/>
</dbReference>
<dbReference type="EMBL" id="LRGC01000012">
    <property type="protein sequence ID" value="KWR53583.1"/>
    <property type="molecule type" value="Genomic_DNA"/>
</dbReference>
<keyword evidence="2" id="KW-1185">Reference proteome</keyword>
<accession>A0A108T511</accession>
<gene>
    <name evidence="1" type="ORF">AA415_02412</name>
</gene>
<reference evidence="1 2" key="1">
    <citation type="journal article" date="2016" name="BMC Genomics">
        <title>Type VI secretion systems of human gut Bacteroidales segregate into three genetic architectures, two of which are contained on mobile genetic elements.</title>
        <authorList>
            <person name="Coyne M.J."/>
            <person name="Roelofs K.G."/>
            <person name="Comstock L.E."/>
        </authorList>
    </citation>
    <scope>NUCLEOTIDE SEQUENCE [LARGE SCALE GENOMIC DNA]</scope>
    <source>
        <strain evidence="1 2">CL09T03C01</strain>
    </source>
</reference>
<protein>
    <recommendedName>
        <fullName evidence="3">DUF3575 domain-containing protein</fullName>
    </recommendedName>
</protein>
<dbReference type="AlphaFoldDB" id="A0A108T511"/>
<dbReference type="PATRIC" id="fig|46506.5.peg.2588"/>
<evidence type="ECO:0008006" key="3">
    <source>
        <dbReference type="Google" id="ProtNLM"/>
    </source>
</evidence>
<dbReference type="InterPro" id="IPR021958">
    <property type="entry name" value="DUF3575"/>
</dbReference>
<evidence type="ECO:0000313" key="1">
    <source>
        <dbReference type="EMBL" id="KWR53583.1"/>
    </source>
</evidence>
<dbReference type="Proteomes" id="UP000056419">
    <property type="component" value="Unassembled WGS sequence"/>
</dbReference>
<proteinExistence type="predicted"/>